<dbReference type="CDD" id="cd14984">
    <property type="entry name" value="7tmA_Chemokine_R"/>
    <property type="match status" value="1"/>
</dbReference>
<dbReference type="InterPro" id="IPR000355">
    <property type="entry name" value="Chemokine_rcpt"/>
</dbReference>
<organism evidence="12 13">
    <name type="scientific">Amphiprion percula</name>
    <name type="common">Orange clownfish</name>
    <name type="synonym">Lutjanus percula</name>
    <dbReference type="NCBI Taxonomy" id="161767"/>
    <lineage>
        <taxon>Eukaryota</taxon>
        <taxon>Metazoa</taxon>
        <taxon>Chordata</taxon>
        <taxon>Craniata</taxon>
        <taxon>Vertebrata</taxon>
        <taxon>Euteleostomi</taxon>
        <taxon>Actinopterygii</taxon>
        <taxon>Neopterygii</taxon>
        <taxon>Teleostei</taxon>
        <taxon>Neoteleostei</taxon>
        <taxon>Acanthomorphata</taxon>
        <taxon>Ovalentaria</taxon>
        <taxon>Pomacentridae</taxon>
        <taxon>Amphiprion</taxon>
    </lineage>
</organism>
<protein>
    <submittedName>
        <fullName evidence="12">Chemokine (C-X-C motif) receptor 3, tandem duplicate 2</fullName>
    </submittedName>
</protein>
<dbReference type="GeneTree" id="ENSGT01050000244848"/>
<dbReference type="AlphaFoldDB" id="A0A3P8SNF2"/>
<dbReference type="OMA" id="RSTCHAQ"/>
<dbReference type="PRINTS" id="PR00657">
    <property type="entry name" value="CCCHEMOKINER"/>
</dbReference>
<dbReference type="GO" id="GO:0016493">
    <property type="term" value="F:C-C chemokine receptor activity"/>
    <property type="evidence" value="ECO:0007669"/>
    <property type="project" value="TreeGrafter"/>
</dbReference>
<accession>A0A3P8SNF2</accession>
<dbReference type="GO" id="GO:0007204">
    <property type="term" value="P:positive regulation of cytosolic calcium ion concentration"/>
    <property type="evidence" value="ECO:0007669"/>
    <property type="project" value="TreeGrafter"/>
</dbReference>
<dbReference type="GO" id="GO:0019957">
    <property type="term" value="F:C-C chemokine binding"/>
    <property type="evidence" value="ECO:0007669"/>
    <property type="project" value="TreeGrafter"/>
</dbReference>
<reference evidence="12" key="3">
    <citation type="submission" date="2025-09" db="UniProtKB">
        <authorList>
            <consortium name="Ensembl"/>
        </authorList>
    </citation>
    <scope>IDENTIFICATION</scope>
</reference>
<dbReference type="GO" id="GO:0009617">
    <property type="term" value="P:response to bacterium"/>
    <property type="evidence" value="ECO:0007669"/>
    <property type="project" value="Ensembl"/>
</dbReference>
<dbReference type="PROSITE" id="PS50262">
    <property type="entry name" value="G_PROTEIN_RECEP_F1_2"/>
    <property type="match status" value="1"/>
</dbReference>
<dbReference type="GO" id="GO:0048246">
    <property type="term" value="P:macrophage chemotaxis"/>
    <property type="evidence" value="ECO:0007669"/>
    <property type="project" value="Ensembl"/>
</dbReference>
<sequence length="458" mass="51134">MCFKNICYNFPCTVINSHYVCIRLNCAKIQFLKCLLLLSDALPSGQETVEKDSYVFMSSVLSSLFVKFKCSAASNFTANMDQVMTTTADYWEDIYYDDNNTLPPETSGVIAAPCLQEDIYGFAQKFSPVVYSLVFVLAVIGNVLVLCVIRRYRNSQSGGACAFSLTDTFLLHLAISDLLLAFTLPLFAVQWAHHWVFGLAVCKISGALFSLNRYSGILFLACISFDRYLAIVHAVSSGWKRNTCHAQFACAVIWVVCLGLSGVDIAFKQVEEVHTVGHRGPPLCQMWYTGDSTQWQVGLQLVSVILGFGVPLLIMLYCYIQIFRSLCNATRRQRRKSLRLIISLVSVFVICWAPYNCFQLADSLQRLGVVSGGCHFGRVVDIGTLITESVGLSHCALNPLLYGFVGVKFRRELARMCKGLLGQRGLLGMEGWRERRLRRTTQSFSSAESENTSYSVMV</sequence>
<evidence type="ECO:0000256" key="3">
    <source>
        <dbReference type="ARBA" id="ARBA00022692"/>
    </source>
</evidence>
<keyword evidence="6 10" id="KW-0472">Membrane</keyword>
<dbReference type="InterPro" id="IPR017452">
    <property type="entry name" value="GPCR_Rhodpsn_7TM"/>
</dbReference>
<feature type="transmembrane region" description="Helical" evidence="10">
    <location>
        <begin position="213"/>
        <end position="236"/>
    </location>
</feature>
<keyword evidence="4 10" id="KW-1133">Transmembrane helix</keyword>
<keyword evidence="2" id="KW-1003">Cell membrane</keyword>
<evidence type="ECO:0000256" key="1">
    <source>
        <dbReference type="ARBA" id="ARBA00004651"/>
    </source>
</evidence>
<feature type="transmembrane region" description="Helical" evidence="10">
    <location>
        <begin position="297"/>
        <end position="317"/>
    </location>
</feature>
<feature type="transmembrane region" description="Helical" evidence="10">
    <location>
        <begin position="129"/>
        <end position="149"/>
    </location>
</feature>
<dbReference type="GO" id="GO:0019722">
    <property type="term" value="P:calcium-mediated signaling"/>
    <property type="evidence" value="ECO:0007669"/>
    <property type="project" value="TreeGrafter"/>
</dbReference>
<dbReference type="GO" id="GO:0002281">
    <property type="term" value="P:macrophage activation involved in immune response"/>
    <property type="evidence" value="ECO:0007669"/>
    <property type="project" value="Ensembl"/>
</dbReference>
<comment type="subcellular location">
    <subcellularLocation>
        <location evidence="1">Cell membrane</location>
        <topology evidence="1">Multi-pass membrane protein</topology>
    </subcellularLocation>
</comment>
<keyword evidence="3 9" id="KW-0812">Transmembrane</keyword>
<dbReference type="InterPro" id="IPR000276">
    <property type="entry name" value="GPCR_Rhodpsn"/>
</dbReference>
<feature type="transmembrane region" description="Helical" evidence="10">
    <location>
        <begin position="169"/>
        <end position="193"/>
    </location>
</feature>
<dbReference type="SUPFAM" id="SSF81321">
    <property type="entry name" value="Family A G protein-coupled receptor-like"/>
    <property type="match status" value="1"/>
</dbReference>
<dbReference type="Pfam" id="PF00001">
    <property type="entry name" value="7tm_1"/>
    <property type="match status" value="1"/>
</dbReference>
<keyword evidence="13" id="KW-1185">Reference proteome</keyword>
<evidence type="ECO:0000256" key="4">
    <source>
        <dbReference type="ARBA" id="ARBA00022989"/>
    </source>
</evidence>
<evidence type="ECO:0000256" key="7">
    <source>
        <dbReference type="ARBA" id="ARBA00023170"/>
    </source>
</evidence>
<dbReference type="Gene3D" id="1.20.1070.10">
    <property type="entry name" value="Rhodopsin 7-helix transmembrane proteins"/>
    <property type="match status" value="1"/>
</dbReference>
<evidence type="ECO:0000259" key="11">
    <source>
        <dbReference type="PROSITE" id="PS50262"/>
    </source>
</evidence>
<evidence type="ECO:0000313" key="12">
    <source>
        <dbReference type="Ensembl" id="ENSAPEP00000013665.1"/>
    </source>
</evidence>
<dbReference type="GO" id="GO:0009897">
    <property type="term" value="C:external side of plasma membrane"/>
    <property type="evidence" value="ECO:0007669"/>
    <property type="project" value="TreeGrafter"/>
</dbReference>
<evidence type="ECO:0000256" key="2">
    <source>
        <dbReference type="ARBA" id="ARBA00022475"/>
    </source>
</evidence>
<evidence type="ECO:0000256" key="5">
    <source>
        <dbReference type="ARBA" id="ARBA00023040"/>
    </source>
</evidence>
<dbReference type="STRING" id="161767.ENSAPEP00000013665"/>
<dbReference type="Proteomes" id="UP000265080">
    <property type="component" value="Chromosome 7"/>
</dbReference>
<comment type="similarity">
    <text evidence="9">Belongs to the G-protein coupled receptor 1 family.</text>
</comment>
<reference evidence="12 13" key="1">
    <citation type="submission" date="2018-03" db="EMBL/GenBank/DDBJ databases">
        <title>Finding Nemo's genes: A chromosome-scale reference assembly of the genome of the orange clownfish Amphiprion percula.</title>
        <authorList>
            <person name="Lehmann R."/>
        </authorList>
    </citation>
    <scope>NUCLEOTIDE SEQUENCE</scope>
</reference>
<proteinExistence type="inferred from homology"/>
<feature type="transmembrane region" description="Helical" evidence="10">
    <location>
        <begin position="338"/>
        <end position="355"/>
    </location>
</feature>
<reference evidence="12" key="2">
    <citation type="submission" date="2025-08" db="UniProtKB">
        <authorList>
            <consortium name="Ensembl"/>
        </authorList>
    </citation>
    <scope>IDENTIFICATION</scope>
</reference>
<keyword evidence="5 9" id="KW-0297">G-protein coupled receptor</keyword>
<evidence type="ECO:0000256" key="6">
    <source>
        <dbReference type="ARBA" id="ARBA00023136"/>
    </source>
</evidence>
<dbReference type="PANTHER" id="PTHR10489:SF947">
    <property type="entry name" value="C-X-C CHEMOKINE RECEPTOR TYPE 3-2"/>
    <property type="match status" value="1"/>
</dbReference>
<feature type="domain" description="G-protein coupled receptors family 1 profile" evidence="11">
    <location>
        <begin position="141"/>
        <end position="402"/>
    </location>
</feature>
<dbReference type="Ensembl" id="ENSAPET00000014028.1">
    <property type="protein sequence ID" value="ENSAPEP00000013665.1"/>
    <property type="gene ID" value="ENSAPEG00000009750.1"/>
</dbReference>
<evidence type="ECO:0000313" key="13">
    <source>
        <dbReference type="Proteomes" id="UP000265080"/>
    </source>
</evidence>
<name>A0A3P8SNF2_AMPPE</name>
<keyword evidence="8 9" id="KW-0807">Transducer</keyword>
<dbReference type="PROSITE" id="PS00237">
    <property type="entry name" value="G_PROTEIN_RECEP_F1_1"/>
    <property type="match status" value="1"/>
</dbReference>
<dbReference type="PRINTS" id="PR00237">
    <property type="entry name" value="GPCRRHODOPSN"/>
</dbReference>
<dbReference type="GO" id="GO:0002522">
    <property type="term" value="P:leukocyte migration involved in immune response"/>
    <property type="evidence" value="ECO:0007669"/>
    <property type="project" value="Ensembl"/>
</dbReference>
<evidence type="ECO:0000256" key="10">
    <source>
        <dbReference type="SAM" id="Phobius"/>
    </source>
</evidence>
<feature type="transmembrane region" description="Helical" evidence="10">
    <location>
        <begin position="248"/>
        <end position="267"/>
    </location>
</feature>
<dbReference type="InterPro" id="IPR050119">
    <property type="entry name" value="CCR1-9-like"/>
</dbReference>
<keyword evidence="7 9" id="KW-0675">Receptor</keyword>
<dbReference type="PANTHER" id="PTHR10489">
    <property type="entry name" value="CELL ADHESION MOLECULE"/>
    <property type="match status" value="1"/>
</dbReference>
<evidence type="ECO:0000256" key="9">
    <source>
        <dbReference type="RuleBase" id="RU000688"/>
    </source>
</evidence>
<evidence type="ECO:0000256" key="8">
    <source>
        <dbReference type="ARBA" id="ARBA00023224"/>
    </source>
</evidence>